<comment type="caution">
    <text evidence="1">The sequence shown here is derived from an EMBL/GenBank/DDBJ whole genome shotgun (WGS) entry which is preliminary data.</text>
</comment>
<accession>A0A7D9DHA2</accession>
<dbReference type="OrthoDB" id="768353at2759"/>
<organism evidence="1 2">
    <name type="scientific">Paramuricea clavata</name>
    <name type="common">Red gorgonian</name>
    <name type="synonym">Violescent sea-whip</name>
    <dbReference type="NCBI Taxonomy" id="317549"/>
    <lineage>
        <taxon>Eukaryota</taxon>
        <taxon>Metazoa</taxon>
        <taxon>Cnidaria</taxon>
        <taxon>Anthozoa</taxon>
        <taxon>Octocorallia</taxon>
        <taxon>Malacalcyonacea</taxon>
        <taxon>Plexauridae</taxon>
        <taxon>Paramuricea</taxon>
    </lineage>
</organism>
<sequence>MKIFDSIISPILLYNSEIWGAYKKNDYNKWENSEIEKVNLIFCKLHLGVNRKATNVACRGELGKFPLLLTIKKNIMNYFKHIYQLPDDSITKQSLNISQDHIQRSLMKDRNPIANKLKDYFVNIGPSLALGVEENHHTSAGVTNRGDLECDTTFCFSDISVHQVLNNLKQLVTSKATGVDKIPAKVIKLSVGIIAPSLTTIFNQSLHTGIFVNDWKLACVQPIYKSEDRSKCENYRPLSILPVVRKIFEKEIFQQLYSYLSANSLISKFQSGFRPKHSSLTLLLQMCDEWLKNMDEGKITGLVSLDIKESI</sequence>
<keyword evidence="2" id="KW-1185">Reference proteome</keyword>
<dbReference type="EMBL" id="CACRXK020000885">
    <property type="protein sequence ID" value="CAB3985553.1"/>
    <property type="molecule type" value="Genomic_DNA"/>
</dbReference>
<dbReference type="PANTHER" id="PTHR47510:SF3">
    <property type="entry name" value="ENDO_EXONUCLEASE_PHOSPHATASE DOMAIN-CONTAINING PROTEIN"/>
    <property type="match status" value="1"/>
</dbReference>
<reference evidence="1" key="1">
    <citation type="submission" date="2020-04" db="EMBL/GenBank/DDBJ databases">
        <authorList>
            <person name="Alioto T."/>
            <person name="Alioto T."/>
            <person name="Gomez Garrido J."/>
        </authorList>
    </citation>
    <scope>NUCLEOTIDE SEQUENCE</scope>
    <source>
        <strain evidence="1">A484AB</strain>
    </source>
</reference>
<evidence type="ECO:0000313" key="1">
    <source>
        <dbReference type="EMBL" id="CAB3985553.1"/>
    </source>
</evidence>
<dbReference type="PANTHER" id="PTHR47510">
    <property type="entry name" value="REVERSE TRANSCRIPTASE DOMAIN-CONTAINING PROTEIN"/>
    <property type="match status" value="1"/>
</dbReference>
<protein>
    <submittedName>
        <fullName evidence="1">Uncharacterized protein</fullName>
    </submittedName>
</protein>
<dbReference type="Proteomes" id="UP001152795">
    <property type="component" value="Unassembled WGS sequence"/>
</dbReference>
<gene>
    <name evidence="1" type="ORF">PACLA_8A015661</name>
</gene>
<name>A0A7D9DHA2_PARCT</name>
<evidence type="ECO:0000313" key="2">
    <source>
        <dbReference type="Proteomes" id="UP001152795"/>
    </source>
</evidence>
<proteinExistence type="predicted"/>
<dbReference type="AlphaFoldDB" id="A0A7D9DHA2"/>